<dbReference type="InterPro" id="IPR001841">
    <property type="entry name" value="Znf_RING"/>
</dbReference>
<dbReference type="CDD" id="cd16448">
    <property type="entry name" value="RING-H2"/>
    <property type="match status" value="1"/>
</dbReference>
<dbReference type="GO" id="GO:0008270">
    <property type="term" value="F:zinc ion binding"/>
    <property type="evidence" value="ECO:0007669"/>
    <property type="project" value="UniProtKB-KW"/>
</dbReference>
<keyword evidence="5" id="KW-1185">Reference proteome</keyword>
<evidence type="ECO:0000259" key="3">
    <source>
        <dbReference type="PROSITE" id="PS50089"/>
    </source>
</evidence>
<comment type="caution">
    <text evidence="4">The sequence shown here is derived from an EMBL/GenBank/DDBJ whole genome shotgun (WGS) entry which is preliminary data.</text>
</comment>
<keyword evidence="2" id="KW-0812">Transmembrane</keyword>
<dbReference type="InterPro" id="IPR013083">
    <property type="entry name" value="Znf_RING/FYVE/PHD"/>
</dbReference>
<keyword evidence="2" id="KW-0472">Membrane</keyword>
<dbReference type="AlphaFoldDB" id="A0AAV9GXW7"/>
<dbReference type="Gene3D" id="3.30.40.10">
    <property type="entry name" value="Zinc/RING finger domain, C3HC4 (zinc finger)"/>
    <property type="match status" value="1"/>
</dbReference>
<dbReference type="PANTHER" id="PTHR45676">
    <property type="entry name" value="RING-H2 FINGER PROTEIN ATL51-RELATED"/>
    <property type="match status" value="1"/>
</dbReference>
<dbReference type="Pfam" id="PF13639">
    <property type="entry name" value="zf-RING_2"/>
    <property type="match status" value="1"/>
</dbReference>
<gene>
    <name evidence="4" type="ORF">QBC34DRAFT_435447</name>
</gene>
<dbReference type="PANTHER" id="PTHR45676:SF41">
    <property type="entry name" value="RING-H2 FINGER PROTEIN ATL66"/>
    <property type="match status" value="1"/>
</dbReference>
<evidence type="ECO:0000313" key="4">
    <source>
        <dbReference type="EMBL" id="KAK4452596.1"/>
    </source>
</evidence>
<feature type="transmembrane region" description="Helical" evidence="2">
    <location>
        <begin position="14"/>
        <end position="33"/>
    </location>
</feature>
<keyword evidence="1" id="KW-0862">Zinc</keyword>
<dbReference type="PROSITE" id="PS50089">
    <property type="entry name" value="ZF_RING_2"/>
    <property type="match status" value="1"/>
</dbReference>
<keyword evidence="1" id="KW-0863">Zinc-finger</keyword>
<evidence type="ECO:0000313" key="5">
    <source>
        <dbReference type="Proteomes" id="UP001321760"/>
    </source>
</evidence>
<proteinExistence type="predicted"/>
<accession>A0AAV9GXW7</accession>
<dbReference type="GO" id="GO:0016567">
    <property type="term" value="P:protein ubiquitination"/>
    <property type="evidence" value="ECO:0007669"/>
    <property type="project" value="TreeGrafter"/>
</dbReference>
<name>A0AAV9GXW7_9PEZI</name>
<protein>
    <recommendedName>
        <fullName evidence="3">RING-type domain-containing protein</fullName>
    </recommendedName>
</protein>
<dbReference type="Proteomes" id="UP001321760">
    <property type="component" value="Unassembled WGS sequence"/>
</dbReference>
<feature type="domain" description="RING-type" evidence="3">
    <location>
        <begin position="105"/>
        <end position="146"/>
    </location>
</feature>
<organism evidence="4 5">
    <name type="scientific">Podospora aff. communis PSN243</name>
    <dbReference type="NCBI Taxonomy" id="3040156"/>
    <lineage>
        <taxon>Eukaryota</taxon>
        <taxon>Fungi</taxon>
        <taxon>Dikarya</taxon>
        <taxon>Ascomycota</taxon>
        <taxon>Pezizomycotina</taxon>
        <taxon>Sordariomycetes</taxon>
        <taxon>Sordariomycetidae</taxon>
        <taxon>Sordariales</taxon>
        <taxon>Podosporaceae</taxon>
        <taxon>Podospora</taxon>
    </lineage>
</organism>
<evidence type="ECO:0000256" key="2">
    <source>
        <dbReference type="SAM" id="Phobius"/>
    </source>
</evidence>
<sequence>MSETDNIWDDKQRLVAGAIFAFGCVVLAALYLWSRTTRQRRRRDDEEAAISEARRQRLATPAERPLQQRLDTQTLDTVAPEKTYRALKSEKIQLVPDQTGDRVDCSICLEDFDANSPVRCLPCHHIFHSECITKWLLRRHATCPLCMARYVPDSALPALPPRVAPYPTLRDALIAGGIDRELQDIPRGRARREDWSGNGVPTALVL</sequence>
<dbReference type="SMART" id="SM00184">
    <property type="entry name" value="RING"/>
    <property type="match status" value="1"/>
</dbReference>
<keyword evidence="1" id="KW-0479">Metal-binding</keyword>
<dbReference type="EMBL" id="MU865923">
    <property type="protein sequence ID" value="KAK4452596.1"/>
    <property type="molecule type" value="Genomic_DNA"/>
</dbReference>
<reference evidence="4" key="1">
    <citation type="journal article" date="2023" name="Mol. Phylogenet. Evol.">
        <title>Genome-scale phylogeny and comparative genomics of the fungal order Sordariales.</title>
        <authorList>
            <person name="Hensen N."/>
            <person name="Bonometti L."/>
            <person name="Westerberg I."/>
            <person name="Brannstrom I.O."/>
            <person name="Guillou S."/>
            <person name="Cros-Aarteil S."/>
            <person name="Calhoun S."/>
            <person name="Haridas S."/>
            <person name="Kuo A."/>
            <person name="Mondo S."/>
            <person name="Pangilinan J."/>
            <person name="Riley R."/>
            <person name="LaButti K."/>
            <person name="Andreopoulos B."/>
            <person name="Lipzen A."/>
            <person name="Chen C."/>
            <person name="Yan M."/>
            <person name="Daum C."/>
            <person name="Ng V."/>
            <person name="Clum A."/>
            <person name="Steindorff A."/>
            <person name="Ohm R.A."/>
            <person name="Martin F."/>
            <person name="Silar P."/>
            <person name="Natvig D.O."/>
            <person name="Lalanne C."/>
            <person name="Gautier V."/>
            <person name="Ament-Velasquez S.L."/>
            <person name="Kruys A."/>
            <person name="Hutchinson M.I."/>
            <person name="Powell A.J."/>
            <person name="Barry K."/>
            <person name="Miller A.N."/>
            <person name="Grigoriev I.V."/>
            <person name="Debuchy R."/>
            <person name="Gladieux P."/>
            <person name="Hiltunen Thoren M."/>
            <person name="Johannesson H."/>
        </authorList>
    </citation>
    <scope>NUCLEOTIDE SEQUENCE</scope>
    <source>
        <strain evidence="4">PSN243</strain>
    </source>
</reference>
<reference evidence="4" key="2">
    <citation type="submission" date="2023-05" db="EMBL/GenBank/DDBJ databases">
        <authorList>
            <consortium name="Lawrence Berkeley National Laboratory"/>
            <person name="Steindorff A."/>
            <person name="Hensen N."/>
            <person name="Bonometti L."/>
            <person name="Westerberg I."/>
            <person name="Brannstrom I.O."/>
            <person name="Guillou S."/>
            <person name="Cros-Aarteil S."/>
            <person name="Calhoun S."/>
            <person name="Haridas S."/>
            <person name="Kuo A."/>
            <person name="Mondo S."/>
            <person name="Pangilinan J."/>
            <person name="Riley R."/>
            <person name="Labutti K."/>
            <person name="Andreopoulos B."/>
            <person name="Lipzen A."/>
            <person name="Chen C."/>
            <person name="Yanf M."/>
            <person name="Daum C."/>
            <person name="Ng V."/>
            <person name="Clum A."/>
            <person name="Ohm R."/>
            <person name="Martin F."/>
            <person name="Silar P."/>
            <person name="Natvig D."/>
            <person name="Lalanne C."/>
            <person name="Gautier V."/>
            <person name="Ament-Velasquez S.L."/>
            <person name="Kruys A."/>
            <person name="Hutchinson M.I."/>
            <person name="Powell A.J."/>
            <person name="Barry K."/>
            <person name="Miller A.N."/>
            <person name="Grigoriev I.V."/>
            <person name="Debuchy R."/>
            <person name="Gladieux P."/>
            <person name="Thoren M.H."/>
            <person name="Johannesson H."/>
        </authorList>
    </citation>
    <scope>NUCLEOTIDE SEQUENCE</scope>
    <source>
        <strain evidence="4">PSN243</strain>
    </source>
</reference>
<dbReference type="SUPFAM" id="SSF57850">
    <property type="entry name" value="RING/U-box"/>
    <property type="match status" value="1"/>
</dbReference>
<evidence type="ECO:0000256" key="1">
    <source>
        <dbReference type="PROSITE-ProRule" id="PRU00175"/>
    </source>
</evidence>
<keyword evidence="2" id="KW-1133">Transmembrane helix</keyword>